<evidence type="ECO:0000256" key="3">
    <source>
        <dbReference type="SAM" id="MobiDB-lite"/>
    </source>
</evidence>
<gene>
    <name evidence="4" type="ORF">VP01_1189g3</name>
</gene>
<proteinExistence type="inferred from homology"/>
<dbReference type="EMBL" id="LAVV01002109">
    <property type="protein sequence ID" value="KNZ63099.1"/>
    <property type="molecule type" value="Genomic_DNA"/>
</dbReference>
<dbReference type="InterPro" id="IPR023144">
    <property type="entry name" value="Phe_NH3-lyase_shielding_dom_sf"/>
</dbReference>
<dbReference type="NCBIfam" id="TIGR01226">
    <property type="entry name" value="phe_am_lyase"/>
    <property type="match status" value="1"/>
</dbReference>
<dbReference type="Gene3D" id="1.10.274.20">
    <property type="entry name" value="Phenylalanine ammonia-lyase 1, domain 3"/>
    <property type="match status" value="1"/>
</dbReference>
<dbReference type="GO" id="GO:0005737">
    <property type="term" value="C:cytoplasm"/>
    <property type="evidence" value="ECO:0007669"/>
    <property type="project" value="InterPro"/>
</dbReference>
<feature type="region of interest" description="Disordered" evidence="3">
    <location>
        <begin position="53"/>
        <end position="123"/>
    </location>
</feature>
<reference evidence="4 5" key="1">
    <citation type="submission" date="2015-08" db="EMBL/GenBank/DDBJ databases">
        <title>Next Generation Sequencing and Analysis of the Genome of Puccinia sorghi L Schw, the Causal Agent of Maize Common Rust.</title>
        <authorList>
            <person name="Rochi L."/>
            <person name="Burguener G."/>
            <person name="Darino M."/>
            <person name="Turjanski A."/>
            <person name="Kreff E."/>
            <person name="Dieguez M.J."/>
            <person name="Sacco F."/>
        </authorList>
    </citation>
    <scope>NUCLEOTIDE SEQUENCE [LARGE SCALE GENOMIC DNA]</scope>
    <source>
        <strain evidence="4 5">RO10H11247</strain>
    </source>
</reference>
<dbReference type="STRING" id="27349.A0A0L6VQY6"/>
<dbReference type="GO" id="GO:0016841">
    <property type="term" value="F:ammonia-lyase activity"/>
    <property type="evidence" value="ECO:0007669"/>
    <property type="project" value="InterPro"/>
</dbReference>
<dbReference type="Gene3D" id="1.20.200.10">
    <property type="entry name" value="Fumarase/aspartase (Central domain)"/>
    <property type="match status" value="1"/>
</dbReference>
<dbReference type="InterPro" id="IPR005922">
    <property type="entry name" value="Phe_NH3-lyase"/>
</dbReference>
<dbReference type="VEuPathDB" id="FungiDB:VP01_1189g3"/>
<evidence type="ECO:0000256" key="2">
    <source>
        <dbReference type="RuleBase" id="RU003954"/>
    </source>
</evidence>
<dbReference type="PROSITE" id="PS00488">
    <property type="entry name" value="PAL_HISTIDASE"/>
    <property type="match status" value="1"/>
</dbReference>
<dbReference type="PANTHER" id="PTHR10362">
    <property type="entry name" value="HISTIDINE AMMONIA-LYASE"/>
    <property type="match status" value="1"/>
</dbReference>
<dbReference type="Pfam" id="PF00221">
    <property type="entry name" value="Lyase_aromatic"/>
    <property type="match status" value="1"/>
</dbReference>
<dbReference type="InterPro" id="IPR024083">
    <property type="entry name" value="Fumarase/histidase_N"/>
</dbReference>
<keyword evidence="5" id="KW-1185">Reference proteome</keyword>
<dbReference type="InterPro" id="IPR022313">
    <property type="entry name" value="Phe/His_NH3-lyase_AS"/>
</dbReference>
<feature type="region of interest" description="Disordered" evidence="3">
    <location>
        <begin position="149"/>
        <end position="194"/>
    </location>
</feature>
<feature type="compositionally biased region" description="Low complexity" evidence="3">
    <location>
        <begin position="67"/>
        <end position="81"/>
    </location>
</feature>
<dbReference type="Proteomes" id="UP000037035">
    <property type="component" value="Unassembled WGS sequence"/>
</dbReference>
<evidence type="ECO:0000313" key="5">
    <source>
        <dbReference type="Proteomes" id="UP000037035"/>
    </source>
</evidence>
<accession>A0A0L6VQY6</accession>
<organism evidence="4 5">
    <name type="scientific">Puccinia sorghi</name>
    <dbReference type="NCBI Taxonomy" id="27349"/>
    <lineage>
        <taxon>Eukaryota</taxon>
        <taxon>Fungi</taxon>
        <taxon>Dikarya</taxon>
        <taxon>Basidiomycota</taxon>
        <taxon>Pucciniomycotina</taxon>
        <taxon>Pucciniomycetes</taxon>
        <taxon>Pucciniales</taxon>
        <taxon>Pucciniaceae</taxon>
        <taxon>Puccinia</taxon>
    </lineage>
</organism>
<name>A0A0L6VQY6_9BASI</name>
<dbReference type="GO" id="GO:0006559">
    <property type="term" value="P:L-phenylalanine catabolic process"/>
    <property type="evidence" value="ECO:0007669"/>
    <property type="project" value="InterPro"/>
</dbReference>
<dbReference type="InterPro" id="IPR008948">
    <property type="entry name" value="L-Aspartase-like"/>
</dbReference>
<dbReference type="Gene3D" id="1.10.275.10">
    <property type="entry name" value="Fumarase/aspartase (N-terminal domain)"/>
    <property type="match status" value="1"/>
</dbReference>
<dbReference type="AlphaFoldDB" id="A0A0L6VQY6"/>
<dbReference type="InterPro" id="IPR001106">
    <property type="entry name" value="Aromatic_Lyase"/>
</dbReference>
<dbReference type="OrthoDB" id="10051290at2759"/>
<dbReference type="SUPFAM" id="SSF48557">
    <property type="entry name" value="L-aspartase-like"/>
    <property type="match status" value="1"/>
</dbReference>
<protein>
    <submittedName>
        <fullName evidence="4">Phenylalanine ammonia-lyase</fullName>
    </submittedName>
</protein>
<feature type="compositionally biased region" description="Polar residues" evidence="3">
    <location>
        <begin position="101"/>
        <end position="123"/>
    </location>
</feature>
<sequence>METLLLTNQASSRYLFSKMGISVSERGCRNRRWLALVLWLQAFSSWEYKVNQSSSDHSSLVPPRSQSTSPSMASHSRSMSSFEPRLASNRQTPLPPLTRIGCNSSSPTIRRQSGQLMTHSSSCSTGKLADVCYNDSDRSEYLWRDHRLRRRGNDPDPPCRSTPGLDHRASVGRPYGTESATAGQPTRAAHPSLPTFDSKYHTRINRQGCHAHQSQQSCQVRYLSRILRRVKNTNETILPHQNIFRGHSAVRIELLDGLLNLLNLSITPLVPLRGTISASGDLAPLAYVAGALCAHPDVYVIDRSLQEPKILSSAECLKAHGISPIVLGPKEGLAIANGTAFSAAAASIAIFHSHILGLLSQVLTAMTVEAMVGQIGAFHPFIHQTARPHPGQVEVAENIYRLLETSKLLSDQQAQHDDVERERSKQILRQDRYPLRTAPQWIGPQLEDLLVAHQTISIELNSTTDNPLVDFDNGILHHGGNFQAASIATSMEKTRLAIAAIGKIMFAQVTELNKLALLFEWTRTNSFINKGLPSCLNGHKPSTNYHTKGLDTSCAAYCSELQYLAGPVTTHVQSAEGHNQAINSLAFISARKTLEAIEILKMLMASHLYCLCQALDLRVFELRFKNMLGALFSEAVADSFGSQLSKGSMEGMVMGIIDRFWSRRETTAALDTEERVRDGLECTVSVIVEAFELEKKQIPVGSVERFFSSSAKLIIRCLASLRTQGLDHHTVDYLGGSRPLYEFVRGSLGVRVRQGDVVEEIQGPTIGGMVDRIFCSLQFERLPAHHPQQFLGVLLSLFPSPSPTNR</sequence>
<dbReference type="CDD" id="cd00332">
    <property type="entry name" value="PAL-HAL"/>
    <property type="match status" value="1"/>
</dbReference>
<comment type="similarity">
    <text evidence="1 2">Belongs to the PAL/histidase family.</text>
</comment>
<comment type="caution">
    <text evidence="4">The sequence shown here is derived from an EMBL/GenBank/DDBJ whole genome shotgun (WGS) entry which is preliminary data.</text>
</comment>
<evidence type="ECO:0000256" key="1">
    <source>
        <dbReference type="ARBA" id="ARBA00007238"/>
    </source>
</evidence>
<evidence type="ECO:0000313" key="4">
    <source>
        <dbReference type="EMBL" id="KNZ63099.1"/>
    </source>
</evidence>
<keyword evidence="2 4" id="KW-0456">Lyase</keyword>